<dbReference type="Proteomes" id="UP001390339">
    <property type="component" value="Unassembled WGS sequence"/>
</dbReference>
<evidence type="ECO:0000256" key="1">
    <source>
        <dbReference type="SAM" id="MobiDB-lite"/>
    </source>
</evidence>
<sequence length="109" mass="11977">MHGMTQQEDREDRVLGLEDGSRQGEQALNTTTNPPTQYQPNYGVLVLRKPCKARLIGGIYEALPAPASIPKGMGPSWSLLIERQRYPLFPSAVGWVDLGTSTQTSKPPL</sequence>
<evidence type="ECO:0000313" key="2">
    <source>
        <dbReference type="EMBL" id="KAK8856814.1"/>
    </source>
</evidence>
<accession>A0ABR2I338</accession>
<reference evidence="2 3" key="1">
    <citation type="journal article" date="2024" name="IMA Fungus">
        <title>Apiospora arundinis, a panoply of carbohydrate-active enzymes and secondary metabolites.</title>
        <authorList>
            <person name="Sorensen T."/>
            <person name="Petersen C."/>
            <person name="Muurmann A.T."/>
            <person name="Christiansen J.V."/>
            <person name="Brundto M.L."/>
            <person name="Overgaard C.K."/>
            <person name="Boysen A.T."/>
            <person name="Wollenberg R.D."/>
            <person name="Larsen T.O."/>
            <person name="Sorensen J.L."/>
            <person name="Nielsen K.L."/>
            <person name="Sondergaard T.E."/>
        </authorList>
    </citation>
    <scope>NUCLEOTIDE SEQUENCE [LARGE SCALE GENOMIC DNA]</scope>
    <source>
        <strain evidence="2 3">AAU 773</strain>
    </source>
</reference>
<feature type="compositionally biased region" description="Low complexity" evidence="1">
    <location>
        <begin position="29"/>
        <end position="40"/>
    </location>
</feature>
<proteinExistence type="predicted"/>
<evidence type="ECO:0000313" key="3">
    <source>
        <dbReference type="Proteomes" id="UP001390339"/>
    </source>
</evidence>
<name>A0ABR2I338_9PEZI</name>
<protein>
    <submittedName>
        <fullName evidence="2">Uncharacterized protein</fullName>
    </submittedName>
</protein>
<dbReference type="EMBL" id="JAPCWZ010000007">
    <property type="protein sequence ID" value="KAK8856814.1"/>
    <property type="molecule type" value="Genomic_DNA"/>
</dbReference>
<keyword evidence="3" id="KW-1185">Reference proteome</keyword>
<feature type="region of interest" description="Disordered" evidence="1">
    <location>
        <begin position="1"/>
        <end position="40"/>
    </location>
</feature>
<gene>
    <name evidence="2" type="ORF">PGQ11_012726</name>
</gene>
<comment type="caution">
    <text evidence="2">The sequence shown here is derived from an EMBL/GenBank/DDBJ whole genome shotgun (WGS) entry which is preliminary data.</text>
</comment>
<organism evidence="2 3">
    <name type="scientific">Apiospora arundinis</name>
    <dbReference type="NCBI Taxonomy" id="335852"/>
    <lineage>
        <taxon>Eukaryota</taxon>
        <taxon>Fungi</taxon>
        <taxon>Dikarya</taxon>
        <taxon>Ascomycota</taxon>
        <taxon>Pezizomycotina</taxon>
        <taxon>Sordariomycetes</taxon>
        <taxon>Xylariomycetidae</taxon>
        <taxon>Amphisphaeriales</taxon>
        <taxon>Apiosporaceae</taxon>
        <taxon>Apiospora</taxon>
    </lineage>
</organism>
<feature type="compositionally biased region" description="Basic and acidic residues" evidence="1">
    <location>
        <begin position="7"/>
        <end position="22"/>
    </location>
</feature>